<keyword evidence="7" id="KW-1185">Reference proteome</keyword>
<dbReference type="OrthoDB" id="9790390at2"/>
<name>A0A1U7NJ43_9FIRM</name>
<dbReference type="InterPro" id="IPR005746">
    <property type="entry name" value="Thioredoxin"/>
</dbReference>
<dbReference type="InterPro" id="IPR036249">
    <property type="entry name" value="Thioredoxin-like_sf"/>
</dbReference>
<feature type="disulfide bond" description="Redox-active" evidence="4">
    <location>
        <begin position="31"/>
        <end position="34"/>
    </location>
</feature>
<organism evidence="6 7">
    <name type="scientific">Ileibacterium valens</name>
    <dbReference type="NCBI Taxonomy" id="1862668"/>
    <lineage>
        <taxon>Bacteria</taxon>
        <taxon>Bacillati</taxon>
        <taxon>Bacillota</taxon>
        <taxon>Erysipelotrichia</taxon>
        <taxon>Erysipelotrichales</taxon>
        <taxon>Erysipelotrichaceae</taxon>
        <taxon>Ileibacterium</taxon>
    </lineage>
</organism>
<dbReference type="GeneID" id="82201753"/>
<accession>A0A1U7NJ43</accession>
<keyword evidence="4" id="KW-0676">Redox-active center</keyword>
<dbReference type="Pfam" id="PF00085">
    <property type="entry name" value="Thioredoxin"/>
    <property type="match status" value="1"/>
</dbReference>
<sequence length="109" mass="12335">MSIKYVENQADFENIIDQNQYVLVEFFATWCPHCQAFEPVLSEASDQLANEGVIVAQCDVDRLQQLASDFNVEATPTLFFINNKKVVLEHEGEMSMEEVISFANQGKNA</sequence>
<evidence type="ECO:0000259" key="5">
    <source>
        <dbReference type="PROSITE" id="PS51352"/>
    </source>
</evidence>
<evidence type="ECO:0000256" key="2">
    <source>
        <dbReference type="ARBA" id="ARBA00023157"/>
    </source>
</evidence>
<dbReference type="GO" id="GO:0003756">
    <property type="term" value="F:protein disulfide isomerase activity"/>
    <property type="evidence" value="ECO:0007669"/>
    <property type="project" value="TreeGrafter"/>
</dbReference>
<feature type="domain" description="Thioredoxin" evidence="5">
    <location>
        <begin position="1"/>
        <end position="108"/>
    </location>
</feature>
<evidence type="ECO:0000256" key="1">
    <source>
        <dbReference type="ARBA" id="ARBA00006347"/>
    </source>
</evidence>
<dbReference type="PIRSF" id="PIRSF000077">
    <property type="entry name" value="Thioredoxin"/>
    <property type="match status" value="1"/>
</dbReference>
<dbReference type="InterPro" id="IPR017937">
    <property type="entry name" value="Thioredoxin_CS"/>
</dbReference>
<reference evidence="6 7" key="1">
    <citation type="submission" date="2016-11" db="EMBL/GenBank/DDBJ databases">
        <title>Description of two novel members of the family Erysipelotrichaceae: Ileibacterium lipovorans gen. nov., sp. nov. and Dubosiella newyorkensis, gen. nov., sp. nov.</title>
        <authorList>
            <person name="Cox L.M."/>
            <person name="Sohn J."/>
            <person name="Tyrrell K.L."/>
            <person name="Citron D.M."/>
            <person name="Lawson P.A."/>
            <person name="Patel N.B."/>
            <person name="Iizumi T."/>
            <person name="Perez-Perez G.I."/>
            <person name="Goldstein E.J."/>
            <person name="Blaser M.J."/>
        </authorList>
    </citation>
    <scope>NUCLEOTIDE SEQUENCE [LARGE SCALE GENOMIC DNA]</scope>
    <source>
        <strain evidence="6 7">NYU-BL-A3</strain>
    </source>
</reference>
<gene>
    <name evidence="6" type="ORF">BO222_00630</name>
</gene>
<dbReference type="GO" id="GO:0015035">
    <property type="term" value="F:protein-disulfide reductase activity"/>
    <property type="evidence" value="ECO:0007669"/>
    <property type="project" value="InterPro"/>
</dbReference>
<keyword evidence="2 4" id="KW-1015">Disulfide bond</keyword>
<dbReference type="PRINTS" id="PR00421">
    <property type="entry name" value="THIOREDOXIN"/>
</dbReference>
<dbReference type="EMBL" id="MPJW01000025">
    <property type="protein sequence ID" value="OLU43080.1"/>
    <property type="molecule type" value="Genomic_DNA"/>
</dbReference>
<dbReference type="PROSITE" id="PS00194">
    <property type="entry name" value="THIOREDOXIN_1"/>
    <property type="match status" value="1"/>
</dbReference>
<evidence type="ECO:0000256" key="4">
    <source>
        <dbReference type="PIRSR" id="PIRSR000077-4"/>
    </source>
</evidence>
<dbReference type="InterPro" id="IPR051063">
    <property type="entry name" value="PDI"/>
</dbReference>
<dbReference type="Proteomes" id="UP000186341">
    <property type="component" value="Unassembled WGS sequence"/>
</dbReference>
<dbReference type="PROSITE" id="PS51352">
    <property type="entry name" value="THIOREDOXIN_2"/>
    <property type="match status" value="1"/>
</dbReference>
<comment type="similarity">
    <text evidence="3">Belongs to the thioredoxin family.</text>
</comment>
<dbReference type="CDD" id="cd02947">
    <property type="entry name" value="TRX_family"/>
    <property type="match status" value="1"/>
</dbReference>
<comment type="similarity">
    <text evidence="1">Belongs to the protein disulfide isomerase family.</text>
</comment>
<dbReference type="InterPro" id="IPR013766">
    <property type="entry name" value="Thioredoxin_domain"/>
</dbReference>
<proteinExistence type="inferred from homology"/>
<protein>
    <recommendedName>
        <fullName evidence="3">Thioredoxin</fullName>
    </recommendedName>
</protein>
<dbReference type="PANTHER" id="PTHR45672">
    <property type="entry name" value="PROTEIN DISULFIDE-ISOMERASE C17H9.14C-RELATED"/>
    <property type="match status" value="1"/>
</dbReference>
<dbReference type="SUPFAM" id="SSF52833">
    <property type="entry name" value="Thioredoxin-like"/>
    <property type="match status" value="1"/>
</dbReference>
<dbReference type="AlphaFoldDB" id="A0A1U7NJ43"/>
<dbReference type="Gene3D" id="3.40.30.10">
    <property type="entry name" value="Glutaredoxin"/>
    <property type="match status" value="1"/>
</dbReference>
<dbReference type="GO" id="GO:0006457">
    <property type="term" value="P:protein folding"/>
    <property type="evidence" value="ECO:0007669"/>
    <property type="project" value="TreeGrafter"/>
</dbReference>
<evidence type="ECO:0000313" key="7">
    <source>
        <dbReference type="Proteomes" id="UP000186341"/>
    </source>
</evidence>
<comment type="caution">
    <text evidence="6">The sequence shown here is derived from an EMBL/GenBank/DDBJ whole genome shotgun (WGS) entry which is preliminary data.</text>
</comment>
<dbReference type="RefSeq" id="WP_075817458.1">
    <property type="nucleotide sequence ID" value="NZ_CAJUTZ010000030.1"/>
</dbReference>
<evidence type="ECO:0000313" key="6">
    <source>
        <dbReference type="EMBL" id="OLU43080.1"/>
    </source>
</evidence>
<evidence type="ECO:0000256" key="3">
    <source>
        <dbReference type="PIRNR" id="PIRNR000077"/>
    </source>
</evidence>